<protein>
    <recommendedName>
        <fullName evidence="3">DNA-packaging protein</fullName>
    </recommendedName>
</protein>
<organism evidence="1 2">
    <name type="scientific">Lactobacillus nasalidis</name>
    <dbReference type="NCBI Taxonomy" id="2797258"/>
    <lineage>
        <taxon>Bacteria</taxon>
        <taxon>Bacillati</taxon>
        <taxon>Bacillota</taxon>
        <taxon>Bacilli</taxon>
        <taxon>Lactobacillales</taxon>
        <taxon>Lactobacillaceae</taxon>
        <taxon>Lactobacillus</taxon>
    </lineage>
</organism>
<keyword evidence="2" id="KW-1185">Reference proteome</keyword>
<evidence type="ECO:0008006" key="3">
    <source>
        <dbReference type="Google" id="ProtNLM"/>
    </source>
</evidence>
<comment type="caution">
    <text evidence="1">The sequence shown here is derived from an EMBL/GenBank/DDBJ whole genome shotgun (WGS) entry which is preliminary data.</text>
</comment>
<accession>A0ABQ3W4W2</accession>
<sequence>MDKDSVVSALSKRLGTDDTDLLSDMYDDALAQVLDYTNRTKLVGNMGVYVKQLVIVMFNRQGTEGDSSRSEGGVSESYEIGLPSDIKQALMRYRTAKVVTF</sequence>
<dbReference type="EMBL" id="BOCI01000301">
    <property type="protein sequence ID" value="GHW01481.1"/>
    <property type="molecule type" value="Genomic_DNA"/>
</dbReference>
<dbReference type="Proteomes" id="UP000616547">
    <property type="component" value="Unassembled WGS sequence"/>
</dbReference>
<dbReference type="Gene3D" id="1.10.246.150">
    <property type="match status" value="1"/>
</dbReference>
<dbReference type="InterPro" id="IPR021146">
    <property type="entry name" value="Phage_gp6-like_head-tail"/>
</dbReference>
<proteinExistence type="predicted"/>
<dbReference type="InterPro" id="IPR053746">
    <property type="entry name" value="Viral_HT_Connector_Assembly"/>
</dbReference>
<evidence type="ECO:0000313" key="1">
    <source>
        <dbReference type="EMBL" id="GHW01481.1"/>
    </source>
</evidence>
<dbReference type="Pfam" id="PF05135">
    <property type="entry name" value="Phage_connect_1"/>
    <property type="match status" value="1"/>
</dbReference>
<gene>
    <name evidence="1" type="ORF">lacNasYZ03_11680</name>
</gene>
<dbReference type="RefSeq" id="WP_201331925.1">
    <property type="nucleotide sequence ID" value="NZ_BOCG01000451.1"/>
</dbReference>
<name>A0ABQ3W4W2_9LACO</name>
<dbReference type="CDD" id="cd08055">
    <property type="entry name" value="gp15"/>
    <property type="match status" value="1"/>
</dbReference>
<reference evidence="2" key="1">
    <citation type="submission" date="2021-01" db="EMBL/GenBank/DDBJ databases">
        <title>Draft genome sequence of Nasalis larvatus strain YZ03.</title>
        <authorList>
            <person name="Suzuki-Hashido N."/>
            <person name="Tsuchida S."/>
            <person name="Hayakawa T."/>
        </authorList>
    </citation>
    <scope>NUCLEOTIDE SEQUENCE [LARGE SCALE GENOMIC DNA]</scope>
    <source>
        <strain evidence="2">YZ03</strain>
    </source>
</reference>
<evidence type="ECO:0000313" key="2">
    <source>
        <dbReference type="Proteomes" id="UP000616547"/>
    </source>
</evidence>